<keyword evidence="3" id="KW-1185">Reference proteome</keyword>
<organism evidence="2 3">
    <name type="scientific">Lentisphaera profundi</name>
    <dbReference type="NCBI Taxonomy" id="1658616"/>
    <lineage>
        <taxon>Bacteria</taxon>
        <taxon>Pseudomonadati</taxon>
        <taxon>Lentisphaerota</taxon>
        <taxon>Lentisphaeria</taxon>
        <taxon>Lentisphaerales</taxon>
        <taxon>Lentisphaeraceae</taxon>
        <taxon>Lentisphaera</taxon>
    </lineage>
</organism>
<dbReference type="RefSeq" id="WP_274151500.1">
    <property type="nucleotide sequence ID" value="NZ_CP117811.1"/>
</dbReference>
<proteinExistence type="predicted"/>
<dbReference type="PANTHER" id="PTHR13369">
    <property type="match status" value="1"/>
</dbReference>
<name>A0ABY7VWH6_9BACT</name>
<dbReference type="EMBL" id="CP117811">
    <property type="protein sequence ID" value="WDE97242.1"/>
    <property type="molecule type" value="Genomic_DNA"/>
</dbReference>
<evidence type="ECO:0000313" key="3">
    <source>
        <dbReference type="Proteomes" id="UP001214250"/>
    </source>
</evidence>
<sequence>MNQAPNSRFKFFPQLNNLENTKWLSSTSSFFLNVTDKHFNSENLQDTFLQAIAKESFLPIKEVFETFEFFERIRKSSKALLVADLCCGHGLLGLLFAIFERKVERVILIDKKEPESRQKLIKIAISVAPWIESKIDNRMAKITIDDDWIEPGASIVSAHACGSLSDLCISIAIKSGGPLAILPCCYPRSACAAPLSLQTALGLTTAFDIHRTYALEAADYRVRWAEIPREITPMNRIIYAQKKK</sequence>
<dbReference type="PANTHER" id="PTHR13369:SF0">
    <property type="entry name" value="GLUTATHIONE S-TRANSFERASE C-TERMINAL DOMAIN-CONTAINING PROTEIN"/>
    <property type="match status" value="1"/>
</dbReference>
<accession>A0ABY7VWH6</accession>
<evidence type="ECO:0000259" key="1">
    <source>
        <dbReference type="Pfam" id="PF13679"/>
    </source>
</evidence>
<dbReference type="InterPro" id="IPR025714">
    <property type="entry name" value="Methyltranfer_dom"/>
</dbReference>
<dbReference type="Pfam" id="PF13679">
    <property type="entry name" value="Methyltransf_32"/>
    <property type="match status" value="1"/>
</dbReference>
<feature type="domain" description="Methyltransferase" evidence="1">
    <location>
        <begin position="61"/>
        <end position="186"/>
    </location>
</feature>
<reference evidence="2 3" key="1">
    <citation type="submission" date="2023-02" db="EMBL/GenBank/DDBJ databases">
        <title>Genome sequence of Lentisphaera profundi SAORIC-696.</title>
        <authorList>
            <person name="Kim e."/>
            <person name="Cho J.-C."/>
            <person name="Choi A."/>
            <person name="Kang I."/>
        </authorList>
    </citation>
    <scope>NUCLEOTIDE SEQUENCE [LARGE SCALE GENOMIC DNA]</scope>
    <source>
        <strain evidence="2 3">SAORIC-696</strain>
    </source>
</reference>
<protein>
    <recommendedName>
        <fullName evidence="1">Methyltransferase domain-containing protein</fullName>
    </recommendedName>
</protein>
<evidence type="ECO:0000313" key="2">
    <source>
        <dbReference type="EMBL" id="WDE97242.1"/>
    </source>
</evidence>
<gene>
    <name evidence="2" type="ORF">PQO03_04660</name>
</gene>
<dbReference type="Proteomes" id="UP001214250">
    <property type="component" value="Chromosome 1"/>
</dbReference>